<dbReference type="Proteomes" id="UP000257109">
    <property type="component" value="Unassembled WGS sequence"/>
</dbReference>
<keyword evidence="2" id="KW-1185">Reference proteome</keyword>
<dbReference type="OrthoDB" id="1743010at2759"/>
<reference evidence="1" key="1">
    <citation type="submission" date="2018-05" db="EMBL/GenBank/DDBJ databases">
        <title>Draft genome of Mucuna pruriens seed.</title>
        <authorList>
            <person name="Nnadi N.E."/>
            <person name="Vos R."/>
            <person name="Hasami M.H."/>
            <person name="Devisetty U.K."/>
            <person name="Aguiy J.C."/>
        </authorList>
    </citation>
    <scope>NUCLEOTIDE SEQUENCE [LARGE SCALE GENOMIC DNA]</scope>
    <source>
        <strain evidence="1">JCA_2017</strain>
    </source>
</reference>
<gene>
    <name evidence="1" type="ORF">CR513_56604</name>
</gene>
<name>A0A371EFH0_MUCPR</name>
<dbReference type="AlphaFoldDB" id="A0A371EFH0"/>
<evidence type="ECO:0000313" key="2">
    <source>
        <dbReference type="Proteomes" id="UP000257109"/>
    </source>
</evidence>
<accession>A0A371EFH0</accession>
<comment type="caution">
    <text evidence="1">The sequence shown here is derived from an EMBL/GenBank/DDBJ whole genome shotgun (WGS) entry which is preliminary data.</text>
</comment>
<feature type="non-terminal residue" evidence="1">
    <location>
        <position position="1"/>
    </location>
</feature>
<organism evidence="1 2">
    <name type="scientific">Mucuna pruriens</name>
    <name type="common">Velvet bean</name>
    <name type="synonym">Dolichos pruriens</name>
    <dbReference type="NCBI Taxonomy" id="157652"/>
    <lineage>
        <taxon>Eukaryota</taxon>
        <taxon>Viridiplantae</taxon>
        <taxon>Streptophyta</taxon>
        <taxon>Embryophyta</taxon>
        <taxon>Tracheophyta</taxon>
        <taxon>Spermatophyta</taxon>
        <taxon>Magnoliopsida</taxon>
        <taxon>eudicotyledons</taxon>
        <taxon>Gunneridae</taxon>
        <taxon>Pentapetalae</taxon>
        <taxon>rosids</taxon>
        <taxon>fabids</taxon>
        <taxon>Fabales</taxon>
        <taxon>Fabaceae</taxon>
        <taxon>Papilionoideae</taxon>
        <taxon>50 kb inversion clade</taxon>
        <taxon>NPAAA clade</taxon>
        <taxon>indigoferoid/millettioid clade</taxon>
        <taxon>Phaseoleae</taxon>
        <taxon>Mucuna</taxon>
    </lineage>
</organism>
<dbReference type="PANTHER" id="PTHR32108:SF9">
    <property type="entry name" value="REVERSE TRANSCRIPTASE RNASE H-LIKE DOMAIN-CONTAINING PROTEIN"/>
    <property type="match status" value="1"/>
</dbReference>
<proteinExistence type="predicted"/>
<evidence type="ECO:0000313" key="1">
    <source>
        <dbReference type="EMBL" id="RDX64793.1"/>
    </source>
</evidence>
<dbReference type="PANTHER" id="PTHR32108">
    <property type="entry name" value="DNA-DIRECTED RNA POLYMERASE SUBUNIT ALPHA"/>
    <property type="match status" value="1"/>
</dbReference>
<sequence length="326" mass="37070">MSHEHQRQEPDKIPELGMVIKIPSKLAQLKENSLPQTPSKSALMQIATIGQDGDLPPKPLIVRYNPIPQPKTPLIIQVPTRLAYRDNYAIPWQYSIIETTPTGQEEACPTKEVTNIIEAGRMIRSRRVYALETLRKKEPTPEGKSEMIENMKDIVTRKDAAEFLEFIHRNKYELLDQMSKYLTRISLLSLLMNSKGHRNLLLNILKEAHVARDITIEKFGAIINNIIAGSCLSFLEEEVPAIERGHNQPLHISVKHEDYMITRVLIDNGFSLNVLLKTMLDRLCSTSSQLRTSFVIVRAFDGSKREVMGEITLPIRIGPITFNITL</sequence>
<protein>
    <submittedName>
        <fullName evidence="1">Uncharacterized protein</fullName>
    </submittedName>
</protein>
<dbReference type="EMBL" id="QJKJ01014222">
    <property type="protein sequence ID" value="RDX64793.1"/>
    <property type="molecule type" value="Genomic_DNA"/>
</dbReference>